<dbReference type="OrthoDB" id="7870117at2"/>
<keyword evidence="3" id="KW-1185">Reference proteome</keyword>
<dbReference type="Proteomes" id="UP000294656">
    <property type="component" value="Unassembled WGS sequence"/>
</dbReference>
<dbReference type="EMBL" id="SNXC01000013">
    <property type="protein sequence ID" value="TDO96929.1"/>
    <property type="molecule type" value="Genomic_DNA"/>
</dbReference>
<keyword evidence="1" id="KW-0812">Transmembrane</keyword>
<dbReference type="RefSeq" id="WP_133504422.1">
    <property type="nucleotide sequence ID" value="NZ_SNXC01000013.1"/>
</dbReference>
<dbReference type="Pfam" id="PF19942">
    <property type="entry name" value="DUF6404"/>
    <property type="match status" value="1"/>
</dbReference>
<sequence length="93" mass="10665">MFFSRFTSPIQMILSRLGLDFLFSGKLGVTFSTFFLGVQFAVIWGGLMWLFYWSVNPVELSFQILLSGLVGLVVGGWMTYCNRKHPDENEHSF</sequence>
<keyword evidence="1" id="KW-0472">Membrane</keyword>
<evidence type="ECO:0000313" key="3">
    <source>
        <dbReference type="Proteomes" id="UP000294656"/>
    </source>
</evidence>
<reference evidence="2 3" key="1">
    <citation type="submission" date="2019-03" db="EMBL/GenBank/DDBJ databases">
        <title>Genomic Encyclopedia of Type Strains, Phase III (KMG-III): the genomes of soil and plant-associated and newly described type strains.</title>
        <authorList>
            <person name="Whitman W."/>
        </authorList>
    </citation>
    <scope>NUCLEOTIDE SEQUENCE [LARGE SCALE GENOMIC DNA]</scope>
    <source>
        <strain evidence="2 3">CECT 7378</strain>
    </source>
</reference>
<gene>
    <name evidence="2" type="ORF">DFP79_2700</name>
</gene>
<name>A0A4R6M9R1_9GAMM</name>
<proteinExistence type="predicted"/>
<organism evidence="2 3">
    <name type="scientific">Marinomonas balearica</name>
    <dbReference type="NCBI Taxonomy" id="491947"/>
    <lineage>
        <taxon>Bacteria</taxon>
        <taxon>Pseudomonadati</taxon>
        <taxon>Pseudomonadota</taxon>
        <taxon>Gammaproteobacteria</taxon>
        <taxon>Oceanospirillales</taxon>
        <taxon>Oceanospirillaceae</taxon>
        <taxon>Marinomonas</taxon>
    </lineage>
</organism>
<protein>
    <submittedName>
        <fullName evidence="2">Uncharacterized protein</fullName>
    </submittedName>
</protein>
<feature type="transmembrane region" description="Helical" evidence="1">
    <location>
        <begin position="21"/>
        <end position="54"/>
    </location>
</feature>
<dbReference type="AlphaFoldDB" id="A0A4R6M9R1"/>
<evidence type="ECO:0000313" key="2">
    <source>
        <dbReference type="EMBL" id="TDO96929.1"/>
    </source>
</evidence>
<feature type="transmembrane region" description="Helical" evidence="1">
    <location>
        <begin position="60"/>
        <end position="80"/>
    </location>
</feature>
<dbReference type="InterPro" id="IPR045644">
    <property type="entry name" value="DUF6404"/>
</dbReference>
<accession>A0A4R6M9R1</accession>
<comment type="caution">
    <text evidence="2">The sequence shown here is derived from an EMBL/GenBank/DDBJ whole genome shotgun (WGS) entry which is preliminary data.</text>
</comment>
<evidence type="ECO:0000256" key="1">
    <source>
        <dbReference type="SAM" id="Phobius"/>
    </source>
</evidence>
<keyword evidence="1" id="KW-1133">Transmembrane helix</keyword>